<dbReference type="Proteomes" id="UP000325122">
    <property type="component" value="Unassembled WGS sequence"/>
</dbReference>
<dbReference type="PANTHER" id="PTHR36919:SF2">
    <property type="entry name" value="BLL6627 PROTEIN"/>
    <property type="match status" value="1"/>
</dbReference>
<dbReference type="EMBL" id="VWOJ01000003">
    <property type="protein sequence ID" value="KAA5802283.1"/>
    <property type="molecule type" value="Genomic_DNA"/>
</dbReference>
<dbReference type="Gene3D" id="2.40.128.520">
    <property type="match status" value="1"/>
</dbReference>
<sequence>MKRALILASLAMLQGPAAALAGTASVPAPAGIWLTPAGGAVEISACGEALCGQLIDAQALQDDPDLRDENNRDPALRSRPLRGVDVLNGFTGGPQTWTGGALYDPESGRAAGRGRLTLADADTLEVRGCIAPLLCQTQTWTRRK</sequence>
<protein>
    <submittedName>
        <fullName evidence="3">DUF2147 domain-containing protein</fullName>
    </submittedName>
</protein>
<dbReference type="InterPro" id="IPR019223">
    <property type="entry name" value="DUF2147"/>
</dbReference>
<evidence type="ECO:0000259" key="2">
    <source>
        <dbReference type="Pfam" id="PF09917"/>
    </source>
</evidence>
<keyword evidence="4" id="KW-1185">Reference proteome</keyword>
<reference evidence="3 4" key="1">
    <citation type="submission" date="2019-09" db="EMBL/GenBank/DDBJ databases">
        <authorList>
            <person name="Kevbrin V."/>
            <person name="Grouzdev D.S."/>
        </authorList>
    </citation>
    <scope>NUCLEOTIDE SEQUENCE [LARGE SCALE GENOMIC DNA]</scope>
    <source>
        <strain evidence="3 4">G-192</strain>
    </source>
</reference>
<accession>A0A5M6ZC32</accession>
<evidence type="ECO:0000313" key="4">
    <source>
        <dbReference type="Proteomes" id="UP000325122"/>
    </source>
</evidence>
<feature type="signal peptide" evidence="1">
    <location>
        <begin position="1"/>
        <end position="21"/>
    </location>
</feature>
<comment type="caution">
    <text evidence="3">The sequence shown here is derived from an EMBL/GenBank/DDBJ whole genome shotgun (WGS) entry which is preliminary data.</text>
</comment>
<dbReference type="AlphaFoldDB" id="A0A5M6ZC32"/>
<feature type="domain" description="DUF2147" evidence="2">
    <location>
        <begin position="31"/>
        <end position="142"/>
    </location>
</feature>
<dbReference type="PANTHER" id="PTHR36919">
    <property type="entry name" value="BLR1215 PROTEIN"/>
    <property type="match status" value="1"/>
</dbReference>
<keyword evidence="1" id="KW-0732">Signal</keyword>
<gene>
    <name evidence="3" type="ORF">F1654_10660</name>
</gene>
<dbReference type="RefSeq" id="WP_150023534.1">
    <property type="nucleotide sequence ID" value="NZ_VWOJ01000003.1"/>
</dbReference>
<dbReference type="Pfam" id="PF09917">
    <property type="entry name" value="DUF2147"/>
    <property type="match status" value="1"/>
</dbReference>
<evidence type="ECO:0000256" key="1">
    <source>
        <dbReference type="SAM" id="SignalP"/>
    </source>
</evidence>
<evidence type="ECO:0000313" key="3">
    <source>
        <dbReference type="EMBL" id="KAA5802283.1"/>
    </source>
</evidence>
<proteinExistence type="predicted"/>
<name>A0A5M6ZC32_9PROT</name>
<feature type="chain" id="PRO_5024313716" evidence="1">
    <location>
        <begin position="22"/>
        <end position="144"/>
    </location>
</feature>
<organism evidence="3 4">
    <name type="scientific">Alkalicaulis satelles</name>
    <dbReference type="NCBI Taxonomy" id="2609175"/>
    <lineage>
        <taxon>Bacteria</taxon>
        <taxon>Pseudomonadati</taxon>
        <taxon>Pseudomonadota</taxon>
        <taxon>Alphaproteobacteria</taxon>
        <taxon>Maricaulales</taxon>
        <taxon>Maricaulaceae</taxon>
        <taxon>Alkalicaulis</taxon>
    </lineage>
</organism>